<comment type="caution">
    <text evidence="2">The sequence shown here is derived from an EMBL/GenBank/DDBJ whole genome shotgun (WGS) entry which is preliminary data.</text>
</comment>
<accession>A0A8H4N0K2</accession>
<gene>
    <name evidence="2" type="ORF">GTA08_BOTSDO07512</name>
</gene>
<protein>
    <submittedName>
        <fullName evidence="2">Uncharacterized protein</fullName>
    </submittedName>
</protein>
<dbReference type="SUPFAM" id="SSF89372">
    <property type="entry name" value="Fucose-specific lectin"/>
    <property type="match status" value="1"/>
</dbReference>
<dbReference type="EMBL" id="WWBZ02000051">
    <property type="protein sequence ID" value="KAF4304465.1"/>
    <property type="molecule type" value="Genomic_DNA"/>
</dbReference>
<organism evidence="2 3">
    <name type="scientific">Botryosphaeria dothidea</name>
    <dbReference type="NCBI Taxonomy" id="55169"/>
    <lineage>
        <taxon>Eukaryota</taxon>
        <taxon>Fungi</taxon>
        <taxon>Dikarya</taxon>
        <taxon>Ascomycota</taxon>
        <taxon>Pezizomycotina</taxon>
        <taxon>Dothideomycetes</taxon>
        <taxon>Dothideomycetes incertae sedis</taxon>
        <taxon>Botryosphaeriales</taxon>
        <taxon>Botryosphaeriaceae</taxon>
        <taxon>Botryosphaeria</taxon>
    </lineage>
</organism>
<keyword evidence="1" id="KW-0812">Transmembrane</keyword>
<feature type="transmembrane region" description="Helical" evidence="1">
    <location>
        <begin position="66"/>
        <end position="89"/>
    </location>
</feature>
<dbReference type="AlphaFoldDB" id="A0A8H4N0K2"/>
<dbReference type="Gene3D" id="2.120.10.70">
    <property type="entry name" value="Fucose-specific lectin"/>
    <property type="match status" value="1"/>
</dbReference>
<reference evidence="2" key="1">
    <citation type="submission" date="2020-04" db="EMBL/GenBank/DDBJ databases">
        <title>Genome Assembly and Annotation of Botryosphaeria dothidea sdau 11-99, a Latent Pathogen of Apple Fruit Ring Rot in China.</title>
        <authorList>
            <person name="Yu C."/>
            <person name="Diao Y."/>
            <person name="Lu Q."/>
            <person name="Zhao J."/>
            <person name="Cui S."/>
            <person name="Peng C."/>
            <person name="He B."/>
            <person name="Liu H."/>
        </authorList>
    </citation>
    <scope>NUCLEOTIDE SEQUENCE [LARGE SCALE GENOMIC DNA]</scope>
    <source>
        <strain evidence="2">Sdau11-99</strain>
    </source>
</reference>
<evidence type="ECO:0000256" key="1">
    <source>
        <dbReference type="SAM" id="Phobius"/>
    </source>
</evidence>
<keyword evidence="1" id="KW-0472">Membrane</keyword>
<dbReference type="OrthoDB" id="5099105at2759"/>
<evidence type="ECO:0000313" key="2">
    <source>
        <dbReference type="EMBL" id="KAF4304465.1"/>
    </source>
</evidence>
<keyword evidence="1" id="KW-1133">Transmembrane helix</keyword>
<dbReference type="Proteomes" id="UP000572817">
    <property type="component" value="Unassembled WGS sequence"/>
</dbReference>
<evidence type="ECO:0000313" key="3">
    <source>
        <dbReference type="Proteomes" id="UP000572817"/>
    </source>
</evidence>
<sequence>MSLAPKEGPGGQGINAESGLEVDAFSGLEVNWAAQRDGSLPQMVEKSNEIEAVQQTKRVCGLSRKVFWIVLVVAVLVIVGAAVGGGVGVSVKSDHSSNDITNDVANSTAAMNAVLPNTKLATFNFTKNQADQSCVFFQSSEASLYQSLCNSSTKLWMTAPAVLNGSEVQMKQNTPLAASVRSESSGFSFFLFFLDTANRLRAYTISDLSGTWIADADNGIDK</sequence>
<name>A0A8H4N0K2_9PEZI</name>
<keyword evidence="3" id="KW-1185">Reference proteome</keyword>
<proteinExistence type="predicted"/>